<protein>
    <submittedName>
        <fullName evidence="1">Uncharacterized protein</fullName>
    </submittedName>
</protein>
<dbReference type="HOGENOM" id="CLU_2769996_0_0_7"/>
<dbReference type="AlphaFoldDB" id="A5G8E1"/>
<accession>A5G8E1</accession>
<reference evidence="1 2" key="1">
    <citation type="submission" date="2007-05" db="EMBL/GenBank/DDBJ databases">
        <title>Complete sequence of Geobacter uraniireducens Rf4.</title>
        <authorList>
            <consortium name="US DOE Joint Genome Institute"/>
            <person name="Copeland A."/>
            <person name="Lucas S."/>
            <person name="Lapidus A."/>
            <person name="Barry K."/>
            <person name="Detter J.C."/>
            <person name="Glavina del Rio T."/>
            <person name="Hammon N."/>
            <person name="Israni S."/>
            <person name="Dalin E."/>
            <person name="Tice H."/>
            <person name="Pitluck S."/>
            <person name="Chertkov O."/>
            <person name="Brettin T."/>
            <person name="Bruce D."/>
            <person name="Han C."/>
            <person name="Schmutz J."/>
            <person name="Larimer F."/>
            <person name="Land M."/>
            <person name="Hauser L."/>
            <person name="Kyrpides N."/>
            <person name="Mikhailova N."/>
            <person name="Shelobolina E."/>
            <person name="Aklujkar M."/>
            <person name="Lovley D."/>
            <person name="Richardson P."/>
        </authorList>
    </citation>
    <scope>NUCLEOTIDE SEQUENCE [LARGE SCALE GENOMIC DNA]</scope>
    <source>
        <strain evidence="1 2">Rf4</strain>
    </source>
</reference>
<dbReference type="OrthoDB" id="5387688at2"/>
<evidence type="ECO:0000313" key="1">
    <source>
        <dbReference type="EMBL" id="ABQ28059.1"/>
    </source>
</evidence>
<keyword evidence="2" id="KW-1185">Reference proteome</keyword>
<dbReference type="Proteomes" id="UP000006695">
    <property type="component" value="Chromosome"/>
</dbReference>
<name>A5G8E1_GEOUR</name>
<proteinExistence type="predicted"/>
<dbReference type="RefSeq" id="WP_011940702.1">
    <property type="nucleotide sequence ID" value="NC_009483.1"/>
</dbReference>
<dbReference type="STRING" id="351605.Gura_3910"/>
<organism evidence="1 2">
    <name type="scientific">Geotalea uraniireducens (strain Rf4)</name>
    <name type="common">Geobacter uraniireducens</name>
    <dbReference type="NCBI Taxonomy" id="351605"/>
    <lineage>
        <taxon>Bacteria</taxon>
        <taxon>Pseudomonadati</taxon>
        <taxon>Thermodesulfobacteriota</taxon>
        <taxon>Desulfuromonadia</taxon>
        <taxon>Geobacterales</taxon>
        <taxon>Geobacteraceae</taxon>
        <taxon>Geotalea</taxon>
    </lineage>
</organism>
<dbReference type="EMBL" id="CP000698">
    <property type="protein sequence ID" value="ABQ28059.1"/>
    <property type="molecule type" value="Genomic_DNA"/>
</dbReference>
<gene>
    <name evidence="1" type="ordered locus">Gura_3910</name>
</gene>
<sequence>MEIKNTIWMTGNLEWFAYIGEDEVFLGSREVPYPLEEGDKWTNQYGDTFQVTDGEIRLTGRTAPPERHW</sequence>
<evidence type="ECO:0000313" key="2">
    <source>
        <dbReference type="Proteomes" id="UP000006695"/>
    </source>
</evidence>
<dbReference type="KEGG" id="gur:Gura_3910"/>